<dbReference type="PANTHER" id="PTHR11455">
    <property type="entry name" value="CRYPTOCHROME"/>
    <property type="match status" value="1"/>
</dbReference>
<feature type="domain" description="Photolyase/cryptochrome alpha/beta" evidence="7">
    <location>
        <begin position="6"/>
        <end position="132"/>
    </location>
</feature>
<evidence type="ECO:0000313" key="9">
    <source>
        <dbReference type="Proteomes" id="UP000271700"/>
    </source>
</evidence>
<dbReference type="Gene3D" id="1.10.579.10">
    <property type="entry name" value="DNA Cyclobutane Dipyrimidine Photolyase, subunit A, domain 3"/>
    <property type="match status" value="1"/>
</dbReference>
<dbReference type="SUPFAM" id="SSF52425">
    <property type="entry name" value="Cryptochrome/photolyase, N-terminal domain"/>
    <property type="match status" value="1"/>
</dbReference>
<dbReference type="PANTHER" id="PTHR11455:SF9">
    <property type="entry name" value="CRYPTOCHROME CIRCADIAN CLOCK 5 ISOFORM X1"/>
    <property type="match status" value="1"/>
</dbReference>
<dbReference type="OrthoDB" id="9772484at2"/>
<evidence type="ECO:0000256" key="5">
    <source>
        <dbReference type="PIRSR" id="PIRSR602081-2"/>
    </source>
</evidence>
<keyword evidence="8" id="KW-0456">Lyase</keyword>
<dbReference type="InterPro" id="IPR036134">
    <property type="entry name" value="Crypto/Photolyase_FAD-like_sf"/>
</dbReference>
<feature type="site" description="Electron transfer via tryptophanyl radical" evidence="5">
    <location>
        <position position="360"/>
    </location>
</feature>
<evidence type="ECO:0000256" key="4">
    <source>
        <dbReference type="PIRSR" id="PIRSR602081-1"/>
    </source>
</evidence>
<keyword evidence="3 4" id="KW-0274">FAD</keyword>
<dbReference type="InterPro" id="IPR005101">
    <property type="entry name" value="Cryptochr/Photolyase_FAD-bd"/>
</dbReference>
<dbReference type="RefSeq" id="WP_010439628.1">
    <property type="nucleotide sequence ID" value="NZ_AEYW01000006.1"/>
</dbReference>
<evidence type="ECO:0000256" key="2">
    <source>
        <dbReference type="ARBA" id="ARBA00022630"/>
    </source>
</evidence>
<name>A0A497ZQZ2_9RHOB</name>
<dbReference type="PROSITE" id="PS51645">
    <property type="entry name" value="PHR_CRY_ALPHA_BETA"/>
    <property type="match status" value="1"/>
</dbReference>
<accession>A0A497ZQZ2</accession>
<organism evidence="8 9">
    <name type="scientific">Ruegeria conchae</name>
    <dbReference type="NCBI Taxonomy" id="981384"/>
    <lineage>
        <taxon>Bacteria</taxon>
        <taxon>Pseudomonadati</taxon>
        <taxon>Pseudomonadota</taxon>
        <taxon>Alphaproteobacteria</taxon>
        <taxon>Rhodobacterales</taxon>
        <taxon>Roseobacteraceae</taxon>
        <taxon>Ruegeria</taxon>
    </lineage>
</organism>
<dbReference type="Proteomes" id="UP000271700">
    <property type="component" value="Unassembled WGS sequence"/>
</dbReference>
<dbReference type="InterPro" id="IPR002081">
    <property type="entry name" value="Cryptochrome/DNA_photolyase_1"/>
</dbReference>
<feature type="binding site" evidence="4">
    <location>
        <begin position="236"/>
        <end position="240"/>
    </location>
    <ligand>
        <name>FAD</name>
        <dbReference type="ChEBI" id="CHEBI:57692"/>
    </ligand>
</feature>
<dbReference type="EMBL" id="RCCT01000001">
    <property type="protein sequence ID" value="RLK10387.1"/>
    <property type="molecule type" value="Genomic_DNA"/>
</dbReference>
<dbReference type="Gene3D" id="1.25.40.80">
    <property type="match status" value="1"/>
</dbReference>
<dbReference type="GO" id="GO:0071949">
    <property type="term" value="F:FAD binding"/>
    <property type="evidence" value="ECO:0007669"/>
    <property type="project" value="TreeGrafter"/>
</dbReference>
<dbReference type="InterPro" id="IPR014729">
    <property type="entry name" value="Rossmann-like_a/b/a_fold"/>
</dbReference>
<dbReference type="PRINTS" id="PR00147">
    <property type="entry name" value="DNAPHOTLYASE"/>
</dbReference>
<dbReference type="InterPro" id="IPR006050">
    <property type="entry name" value="DNA_photolyase_N"/>
</dbReference>
<feature type="site" description="Electron transfer via tryptophanyl radical" evidence="5">
    <location>
        <position position="383"/>
    </location>
</feature>
<dbReference type="AlphaFoldDB" id="A0A497ZQZ2"/>
<keyword evidence="9" id="KW-1185">Reference proteome</keyword>
<feature type="binding site" evidence="4">
    <location>
        <position position="224"/>
    </location>
    <ligand>
        <name>FAD</name>
        <dbReference type="ChEBI" id="CHEBI:57692"/>
    </ligand>
</feature>
<dbReference type="Pfam" id="PF00875">
    <property type="entry name" value="DNA_photolyase"/>
    <property type="match status" value="1"/>
</dbReference>
<feature type="binding site" evidence="4">
    <location>
        <position position="271"/>
    </location>
    <ligand>
        <name>FAD</name>
        <dbReference type="ChEBI" id="CHEBI:57692"/>
    </ligand>
</feature>
<sequence length="477" mass="54485">MDPGHSPIILWFRRDLRLRDYPALTAAVRSGRPIVPVFILDDQVQALGAAPKWRLGLGLEAFAKALDQIGSNLILRRGTALRVLKDLIHETGAGAVFWSRAYDPKAINRDKHIKASLNEQGIEVRSFAGHLLFEPWTIATKAGQPFRVFTPMWRSVSGRDVAMPEPTPARIAKPDLWPASDRLSDWNLDRDMQRGATIVRPFVRPGEAAALDQLDRFLENIDHYQEARDRLDQVGTSDLSEYLSLGEIGPRTIWHRVQNADRTGSRGGEAFLRQLVWREFAYHLMYHWPHLLTDNWKPEWDAFPWNTDPDTPEVRAWKLARTGVPLVDAGLRQMYVTGRMHNRARMIVASYLTKHLMTHWKIGADWFAECLIDWDPAANAMGWQWVAGCGPDAAPYFRIFNPETQRERFDPHSTYLKRWIAEGRSDPSPTARAYFSAIPRSWGLSHEDSYGAPVVGLKEGRIRALDAYETRKVPVRN</sequence>
<evidence type="ECO:0000256" key="6">
    <source>
        <dbReference type="RuleBase" id="RU004182"/>
    </source>
</evidence>
<proteinExistence type="inferred from homology"/>
<keyword evidence="2 4" id="KW-0285">Flavoprotein</keyword>
<comment type="caution">
    <text evidence="8">The sequence shown here is derived from an EMBL/GenBank/DDBJ whole genome shotgun (WGS) entry which is preliminary data.</text>
</comment>
<dbReference type="Gene3D" id="3.40.50.620">
    <property type="entry name" value="HUPs"/>
    <property type="match status" value="1"/>
</dbReference>
<keyword evidence="6" id="KW-0157">Chromophore</keyword>
<dbReference type="Pfam" id="PF03441">
    <property type="entry name" value="FAD_binding_7"/>
    <property type="match status" value="1"/>
</dbReference>
<feature type="binding site" evidence="4">
    <location>
        <begin position="373"/>
        <end position="375"/>
    </location>
    <ligand>
        <name>FAD</name>
        <dbReference type="ChEBI" id="CHEBI:57692"/>
    </ligand>
</feature>
<protein>
    <submittedName>
        <fullName evidence="8">Deoxyribodipyrimidine photo-lyase</fullName>
    </submittedName>
</protein>
<evidence type="ECO:0000259" key="7">
    <source>
        <dbReference type="PROSITE" id="PS51645"/>
    </source>
</evidence>
<feature type="site" description="Electron transfer via tryptophanyl radical" evidence="5">
    <location>
        <position position="305"/>
    </location>
</feature>
<dbReference type="STRING" id="981384.GCA_000192475_03027"/>
<reference evidence="8 9" key="1">
    <citation type="submission" date="2018-10" db="EMBL/GenBank/DDBJ databases">
        <title>Genomic Encyclopedia of Archaeal and Bacterial Type Strains, Phase II (KMG-II): from individual species to whole genera.</title>
        <authorList>
            <person name="Goeker M."/>
        </authorList>
    </citation>
    <scope>NUCLEOTIDE SEQUENCE [LARGE SCALE GENOMIC DNA]</scope>
    <source>
        <strain evidence="8 9">DSM 29317</strain>
    </source>
</reference>
<gene>
    <name evidence="8" type="ORF">CLV75_0356</name>
</gene>
<comment type="cofactor">
    <cofactor evidence="1">
        <name>(6R)-5,10-methylene-5,6,7,8-tetrahydrofolate</name>
        <dbReference type="ChEBI" id="CHEBI:15636"/>
    </cofactor>
</comment>
<dbReference type="GO" id="GO:0003677">
    <property type="term" value="F:DNA binding"/>
    <property type="evidence" value="ECO:0007669"/>
    <property type="project" value="TreeGrafter"/>
</dbReference>
<comment type="cofactor">
    <cofactor evidence="4">
        <name>FAD</name>
        <dbReference type="ChEBI" id="CHEBI:57692"/>
    </cofactor>
    <text evidence="4">Binds 1 FAD per subunit.</text>
</comment>
<dbReference type="SUPFAM" id="SSF48173">
    <property type="entry name" value="Cryptochrome/photolyase FAD-binding domain"/>
    <property type="match status" value="1"/>
</dbReference>
<dbReference type="InterPro" id="IPR036155">
    <property type="entry name" value="Crypto/Photolyase_N_sf"/>
</dbReference>
<evidence type="ECO:0000313" key="8">
    <source>
        <dbReference type="EMBL" id="RLK10387.1"/>
    </source>
</evidence>
<evidence type="ECO:0000256" key="1">
    <source>
        <dbReference type="ARBA" id="ARBA00001932"/>
    </source>
</evidence>
<evidence type="ECO:0000256" key="3">
    <source>
        <dbReference type="ARBA" id="ARBA00022827"/>
    </source>
</evidence>
<comment type="similarity">
    <text evidence="6">Belongs to the DNA photolyase family.</text>
</comment>
<dbReference type="GO" id="GO:0003904">
    <property type="term" value="F:deoxyribodipyrimidine photo-lyase activity"/>
    <property type="evidence" value="ECO:0007669"/>
    <property type="project" value="TreeGrafter"/>
</dbReference>